<proteinExistence type="predicted"/>
<evidence type="ECO:0000313" key="1">
    <source>
        <dbReference type="EMBL" id="MFD2611593.1"/>
    </source>
</evidence>
<protein>
    <submittedName>
        <fullName evidence="1">DUF3221 domain-containing protein</fullName>
    </submittedName>
</protein>
<name>A0ABW5PAP9_9BACL</name>
<dbReference type="InterPro" id="IPR021598">
    <property type="entry name" value="DUF3221"/>
</dbReference>
<evidence type="ECO:0000313" key="2">
    <source>
        <dbReference type="Proteomes" id="UP001597541"/>
    </source>
</evidence>
<reference evidence="2" key="1">
    <citation type="journal article" date="2019" name="Int. J. Syst. Evol. Microbiol.">
        <title>The Global Catalogue of Microorganisms (GCM) 10K type strain sequencing project: providing services to taxonomists for standard genome sequencing and annotation.</title>
        <authorList>
            <consortium name="The Broad Institute Genomics Platform"/>
            <consortium name="The Broad Institute Genome Sequencing Center for Infectious Disease"/>
            <person name="Wu L."/>
            <person name="Ma J."/>
        </authorList>
    </citation>
    <scope>NUCLEOTIDE SEQUENCE [LARGE SCALE GENOMIC DNA]</scope>
    <source>
        <strain evidence="2">KCTC 3950</strain>
    </source>
</reference>
<accession>A0ABW5PAP9</accession>
<dbReference type="EMBL" id="JBHUME010000005">
    <property type="protein sequence ID" value="MFD2611593.1"/>
    <property type="molecule type" value="Genomic_DNA"/>
</dbReference>
<sequence length="152" mass="16923">MSSFDKRKMRLADHELYRKVNIYSSSIDVIHNRVIITMPDSDKGSIGAIEAVVDKAMLIYEFEPLGEPDTIGQVTEIDTKAQRILVSVNGKPSMWYSFSPFSEIMRESGEASSFSDFKVGQTVHGWSAGMVMTSLPSQATARQIKIMGEPNQ</sequence>
<gene>
    <name evidence="1" type="ORF">ACFSUF_04060</name>
</gene>
<keyword evidence="2" id="KW-1185">Reference proteome</keyword>
<dbReference type="Pfam" id="PF11518">
    <property type="entry name" value="DUF3221"/>
    <property type="match status" value="1"/>
</dbReference>
<dbReference type="RefSeq" id="WP_377600412.1">
    <property type="nucleotide sequence ID" value="NZ_JBHUME010000005.1"/>
</dbReference>
<organism evidence="1 2">
    <name type="scientific">Paenibacillus gansuensis</name>
    <dbReference type="NCBI Taxonomy" id="306542"/>
    <lineage>
        <taxon>Bacteria</taxon>
        <taxon>Bacillati</taxon>
        <taxon>Bacillota</taxon>
        <taxon>Bacilli</taxon>
        <taxon>Bacillales</taxon>
        <taxon>Paenibacillaceae</taxon>
        <taxon>Paenibacillus</taxon>
    </lineage>
</organism>
<comment type="caution">
    <text evidence="1">The sequence shown here is derived from an EMBL/GenBank/DDBJ whole genome shotgun (WGS) entry which is preliminary data.</text>
</comment>
<dbReference type="Proteomes" id="UP001597541">
    <property type="component" value="Unassembled WGS sequence"/>
</dbReference>